<evidence type="ECO:0000259" key="3">
    <source>
        <dbReference type="Pfam" id="PF07687"/>
    </source>
</evidence>
<dbReference type="Pfam" id="PF07687">
    <property type="entry name" value="M20_dimer"/>
    <property type="match status" value="1"/>
</dbReference>
<keyword evidence="2 4" id="KW-0378">Hydrolase</keyword>
<accession>A0ABZ1YIH5</accession>
<keyword evidence="4" id="KW-0614">Plasmid</keyword>
<dbReference type="InterPro" id="IPR002933">
    <property type="entry name" value="Peptidase_M20"/>
</dbReference>
<dbReference type="InterPro" id="IPR011650">
    <property type="entry name" value="Peptidase_M20_dimer"/>
</dbReference>
<protein>
    <submittedName>
        <fullName evidence="4">Zn-dependent hydrolase</fullName>
    </submittedName>
</protein>
<dbReference type="InterPro" id="IPR036264">
    <property type="entry name" value="Bact_exopeptidase_dim_dom"/>
</dbReference>
<reference evidence="4" key="1">
    <citation type="submission" date="2022-10" db="EMBL/GenBank/DDBJ databases">
        <title>The complete genomes of actinobacterial strains from the NBC collection.</title>
        <authorList>
            <person name="Joergensen T.S."/>
            <person name="Alvarez Arevalo M."/>
            <person name="Sterndorff E.B."/>
            <person name="Faurdal D."/>
            <person name="Vuksanovic O."/>
            <person name="Mourched A.-S."/>
            <person name="Charusanti P."/>
            <person name="Shaw S."/>
            <person name="Blin K."/>
            <person name="Weber T."/>
        </authorList>
    </citation>
    <scope>NUCLEOTIDE SEQUENCE [LARGE SCALE GENOMIC DNA]</scope>
    <source>
        <strain evidence="4">NBC 01686</strain>
        <plasmid evidence="4">unnamed1</plasmid>
    </source>
</reference>
<dbReference type="CDD" id="cd03884">
    <property type="entry name" value="M20_bAS"/>
    <property type="match status" value="1"/>
</dbReference>
<dbReference type="PANTHER" id="PTHR32494:SF5">
    <property type="entry name" value="ALLANTOATE AMIDOHYDROLASE"/>
    <property type="match status" value="1"/>
</dbReference>
<dbReference type="PIRSF" id="PIRSF001235">
    <property type="entry name" value="Amidase_carbamoylase"/>
    <property type="match status" value="1"/>
</dbReference>
<dbReference type="Pfam" id="PF01546">
    <property type="entry name" value="Peptidase_M20"/>
    <property type="match status" value="1"/>
</dbReference>
<dbReference type="GO" id="GO:0016787">
    <property type="term" value="F:hydrolase activity"/>
    <property type="evidence" value="ECO:0007669"/>
    <property type="project" value="UniProtKB-KW"/>
</dbReference>
<dbReference type="RefSeq" id="WP_266477816.1">
    <property type="nucleotide sequence ID" value="NZ_CP109208.1"/>
</dbReference>
<evidence type="ECO:0000256" key="2">
    <source>
        <dbReference type="ARBA" id="ARBA00022801"/>
    </source>
</evidence>
<proteinExistence type="inferred from homology"/>
<sequence length="417" mass="43590">MTAPDIDGARLLRRLHDLAAIGRTPDGGVTRPGFCETADDAYRYVAEEARNAGLTAYVDAGGNLLIRQPGAAQRPRTLLLGSHLDTVMNGGWLDGAYGVIAALETLQTLAEHSVDLGCDVAAVAFANEEGAQFPQAFWGSMVLSGQLDALPKEPTDYHGNPLRPALARVGGDLDALASAVWPAHTLLGYLELHIEQGPVLESRHIPVGIVDVIVGRAVLEVDFHGRAGHAGTTPMGHRADAMLGAARLVTAVNQMPGLGQCHVATVGHLEVQPNSANTIAGRVRLTVDLRDPDASRLDTAEQAVRDTATELAGDLRLDVRCERLARSQPTATHPGIRALIADSANDLGLPSLTLPSGAGHDAQILAAVTSVGMIFAPSIGGESHVPQENTCPDDLLAGARVLLSTVLRAPTLLNGPA</sequence>
<dbReference type="Gene3D" id="3.30.70.360">
    <property type="match status" value="1"/>
</dbReference>
<dbReference type="SUPFAM" id="SSF53187">
    <property type="entry name" value="Zn-dependent exopeptidases"/>
    <property type="match status" value="1"/>
</dbReference>
<dbReference type="EMBL" id="CP109208">
    <property type="protein sequence ID" value="WUU58462.1"/>
    <property type="molecule type" value="Genomic_DNA"/>
</dbReference>
<comment type="similarity">
    <text evidence="1">Belongs to the peptidase M20 family.</text>
</comment>
<dbReference type="NCBIfam" id="TIGR01879">
    <property type="entry name" value="hydantase"/>
    <property type="match status" value="1"/>
</dbReference>
<dbReference type="PANTHER" id="PTHR32494">
    <property type="entry name" value="ALLANTOATE DEIMINASE-RELATED"/>
    <property type="match status" value="1"/>
</dbReference>
<dbReference type="InterPro" id="IPR010158">
    <property type="entry name" value="Amidase_Cbmase"/>
</dbReference>
<dbReference type="Gene3D" id="3.40.630.10">
    <property type="entry name" value="Zn peptidases"/>
    <property type="match status" value="1"/>
</dbReference>
<geneLocation type="plasmid" evidence="4">
    <name>unnamed1</name>
</geneLocation>
<feature type="domain" description="Peptidase M20 dimerisation" evidence="3">
    <location>
        <begin position="217"/>
        <end position="312"/>
    </location>
</feature>
<gene>
    <name evidence="4" type="ORF">OIE82_35370</name>
</gene>
<evidence type="ECO:0000256" key="1">
    <source>
        <dbReference type="ARBA" id="ARBA00006153"/>
    </source>
</evidence>
<organism evidence="4">
    <name type="scientific">Streptomyces althioticus</name>
    <dbReference type="NCBI Taxonomy" id="83380"/>
    <lineage>
        <taxon>Bacteria</taxon>
        <taxon>Bacillati</taxon>
        <taxon>Actinomycetota</taxon>
        <taxon>Actinomycetes</taxon>
        <taxon>Kitasatosporales</taxon>
        <taxon>Streptomycetaceae</taxon>
        <taxon>Streptomyces</taxon>
        <taxon>Streptomyces althioticus group</taxon>
    </lineage>
</organism>
<evidence type="ECO:0000313" key="4">
    <source>
        <dbReference type="EMBL" id="WUU58462.1"/>
    </source>
</evidence>
<name>A0ABZ1YIH5_9ACTN</name>
<dbReference type="SUPFAM" id="SSF55031">
    <property type="entry name" value="Bacterial exopeptidase dimerisation domain"/>
    <property type="match status" value="1"/>
</dbReference>